<name>A0A1W1CR72_9ZZZZ</name>
<dbReference type="InterPro" id="IPR027417">
    <property type="entry name" value="P-loop_NTPase"/>
</dbReference>
<reference evidence="1" key="1">
    <citation type="submission" date="2016-10" db="EMBL/GenBank/DDBJ databases">
        <authorList>
            <person name="de Groot N.N."/>
        </authorList>
    </citation>
    <scope>NUCLEOTIDE SEQUENCE</scope>
</reference>
<dbReference type="Gene3D" id="3.40.50.300">
    <property type="entry name" value="P-loop containing nucleotide triphosphate hydrolases"/>
    <property type="match status" value="1"/>
</dbReference>
<dbReference type="SUPFAM" id="SSF52540">
    <property type="entry name" value="P-loop containing nucleoside triphosphate hydrolases"/>
    <property type="match status" value="1"/>
</dbReference>
<proteinExistence type="predicted"/>
<evidence type="ECO:0000313" key="1">
    <source>
        <dbReference type="EMBL" id="SFV68390.1"/>
    </source>
</evidence>
<dbReference type="AlphaFoldDB" id="A0A1W1CR72"/>
<sequence length="267" mass="31032">MNTKNKSITLLGMSGVGKTHLSNLLRNTGDWFHYSGDYRIGSRYLDEPILDNIKLRMMQDSFLKPLLMSDSIYINNNITFDNLLPVSTFLGNVGNPHLGGLPLDEFKKRQQQHFDAETNAMLDVPSFIEKAKNIYGYPNFVNDAGGSLCELDDEVFIELNKHTKIIYIKTNKEDEEKLISRALKKPKPLFFNKTFLDESLNKYLKEFNLDYVAEINPIEFSKWVFPKLFYYRLPKYEVIAKKYGITITSKDLYLCKSVDDFFKLIEK</sequence>
<accession>A0A1W1CR72</accession>
<gene>
    <name evidence="1" type="ORF">MNB_SUP05-5-1014</name>
</gene>
<organism evidence="1">
    <name type="scientific">hydrothermal vent metagenome</name>
    <dbReference type="NCBI Taxonomy" id="652676"/>
    <lineage>
        <taxon>unclassified sequences</taxon>
        <taxon>metagenomes</taxon>
        <taxon>ecological metagenomes</taxon>
    </lineage>
</organism>
<protein>
    <submittedName>
        <fullName evidence="1">ATPases of the AAA+ class</fullName>
    </submittedName>
</protein>
<dbReference type="EMBL" id="FPHJ01000061">
    <property type="protein sequence ID" value="SFV68390.1"/>
    <property type="molecule type" value="Genomic_DNA"/>
</dbReference>